<feature type="chain" id="PRO_5004213088" description="Rap1a immunity protein domain-containing protein" evidence="2">
    <location>
        <begin position="20"/>
        <end position="125"/>
    </location>
</feature>
<protein>
    <recommendedName>
        <fullName evidence="5">Rap1a immunity protein domain-containing protein</fullName>
    </recommendedName>
</protein>
<feature type="region of interest" description="Disordered" evidence="1">
    <location>
        <begin position="68"/>
        <end position="88"/>
    </location>
</feature>
<accession>Q2N7P8</accession>
<keyword evidence="4" id="KW-1185">Reference proteome</keyword>
<dbReference type="OrthoDB" id="7509598at2"/>
<sequence length="125" mass="13492">MRFVFIGSVLLATTAPAAAAPGDMDVQTFLAKAEKLEKKGALALLSSDLKVLKREAEGAAKTYRTRIVADQEAGRQPHSCPPKGKQAMTSDELLGHLRSYPAAKRPSVSMKTAFADLMQKRFPCS</sequence>
<evidence type="ECO:0000313" key="4">
    <source>
        <dbReference type="Proteomes" id="UP000008808"/>
    </source>
</evidence>
<dbReference type="RefSeq" id="WP_011415116.1">
    <property type="nucleotide sequence ID" value="NC_007722.1"/>
</dbReference>
<reference evidence="4" key="1">
    <citation type="journal article" date="2009" name="J. Bacteriol.">
        <title>Complete genome sequence of Erythrobacter litoralis HTCC2594.</title>
        <authorList>
            <person name="Oh H.M."/>
            <person name="Giovannoni S.J."/>
            <person name="Ferriera S."/>
            <person name="Johnson J."/>
            <person name="Cho J.C."/>
        </authorList>
    </citation>
    <scope>NUCLEOTIDE SEQUENCE [LARGE SCALE GENOMIC DNA]</scope>
    <source>
        <strain evidence="4">HTCC2594</strain>
    </source>
</reference>
<dbReference type="KEGG" id="eli:ELI_11005"/>
<keyword evidence="2" id="KW-0732">Signal</keyword>
<evidence type="ECO:0000256" key="2">
    <source>
        <dbReference type="SAM" id="SignalP"/>
    </source>
</evidence>
<proteinExistence type="predicted"/>
<evidence type="ECO:0008006" key="5">
    <source>
        <dbReference type="Google" id="ProtNLM"/>
    </source>
</evidence>
<evidence type="ECO:0000313" key="3">
    <source>
        <dbReference type="EMBL" id="ABC64293.1"/>
    </source>
</evidence>
<organism evidence="3 4">
    <name type="scientific">Erythrobacter litoralis (strain HTCC2594)</name>
    <dbReference type="NCBI Taxonomy" id="314225"/>
    <lineage>
        <taxon>Bacteria</taxon>
        <taxon>Pseudomonadati</taxon>
        <taxon>Pseudomonadota</taxon>
        <taxon>Alphaproteobacteria</taxon>
        <taxon>Sphingomonadales</taxon>
        <taxon>Erythrobacteraceae</taxon>
        <taxon>Erythrobacter/Porphyrobacter group</taxon>
        <taxon>Erythrobacter</taxon>
    </lineage>
</organism>
<feature type="signal peptide" evidence="2">
    <location>
        <begin position="1"/>
        <end position="19"/>
    </location>
</feature>
<evidence type="ECO:0000256" key="1">
    <source>
        <dbReference type="SAM" id="MobiDB-lite"/>
    </source>
</evidence>
<dbReference type="AlphaFoldDB" id="Q2N7P8"/>
<dbReference type="EMBL" id="CP000157">
    <property type="protein sequence ID" value="ABC64293.1"/>
    <property type="molecule type" value="Genomic_DNA"/>
</dbReference>
<dbReference type="STRING" id="314225.ELI_11005"/>
<gene>
    <name evidence="3" type="ordered locus">ELI_11005</name>
</gene>
<dbReference type="eggNOG" id="ENOG502ZK98">
    <property type="taxonomic scope" value="Bacteria"/>
</dbReference>
<dbReference type="Proteomes" id="UP000008808">
    <property type="component" value="Chromosome"/>
</dbReference>
<name>Q2N7P8_ERYLH</name>
<dbReference type="HOGENOM" id="CLU_157347_0_0_5"/>